<keyword evidence="2" id="KW-1185">Reference proteome</keyword>
<reference evidence="1" key="1">
    <citation type="journal article" date="2021" name="New Phytol.">
        <title>Evolutionary innovations through gain and loss of genes in the ectomycorrhizal Boletales.</title>
        <authorList>
            <person name="Wu G."/>
            <person name="Miyauchi S."/>
            <person name="Morin E."/>
            <person name="Kuo A."/>
            <person name="Drula E."/>
            <person name="Varga T."/>
            <person name="Kohler A."/>
            <person name="Feng B."/>
            <person name="Cao Y."/>
            <person name="Lipzen A."/>
            <person name="Daum C."/>
            <person name="Hundley H."/>
            <person name="Pangilinan J."/>
            <person name="Johnson J."/>
            <person name="Barry K."/>
            <person name="LaButti K."/>
            <person name="Ng V."/>
            <person name="Ahrendt S."/>
            <person name="Min B."/>
            <person name="Choi I.G."/>
            <person name="Park H."/>
            <person name="Plett J.M."/>
            <person name="Magnuson J."/>
            <person name="Spatafora J.W."/>
            <person name="Nagy L.G."/>
            <person name="Henrissat B."/>
            <person name="Grigoriev I.V."/>
            <person name="Yang Z.L."/>
            <person name="Xu J."/>
            <person name="Martin F.M."/>
        </authorList>
    </citation>
    <scope>NUCLEOTIDE SEQUENCE</scope>
    <source>
        <strain evidence="1">ATCC 28755</strain>
    </source>
</reference>
<dbReference type="Proteomes" id="UP000790377">
    <property type="component" value="Unassembled WGS sequence"/>
</dbReference>
<gene>
    <name evidence="1" type="ORF">BJ138DRAFT_1116855</name>
</gene>
<evidence type="ECO:0000313" key="2">
    <source>
        <dbReference type="Proteomes" id="UP000790377"/>
    </source>
</evidence>
<sequence>MRNVILLAVGLLVSTLTLSSVLACCPDPATIKHADLPPWPEWRLQLWTEEDCKGQSLIIPGLYDDSKSQECFTLQDSEFHNKVRSFDFRSGVSGHAAEALGGEVHVEMYLRGDKHCGGGKFGHGKGPVWIHPSLGAPYYNFTTYLLIKNRHWF</sequence>
<name>A0ACB8A3K2_9AGAM</name>
<comment type="caution">
    <text evidence="1">The sequence shown here is derived from an EMBL/GenBank/DDBJ whole genome shotgun (WGS) entry which is preliminary data.</text>
</comment>
<evidence type="ECO:0000313" key="1">
    <source>
        <dbReference type="EMBL" id="KAH7907243.1"/>
    </source>
</evidence>
<dbReference type="EMBL" id="MU267923">
    <property type="protein sequence ID" value="KAH7907243.1"/>
    <property type="molecule type" value="Genomic_DNA"/>
</dbReference>
<proteinExistence type="predicted"/>
<organism evidence="1 2">
    <name type="scientific">Hygrophoropsis aurantiaca</name>
    <dbReference type="NCBI Taxonomy" id="72124"/>
    <lineage>
        <taxon>Eukaryota</taxon>
        <taxon>Fungi</taxon>
        <taxon>Dikarya</taxon>
        <taxon>Basidiomycota</taxon>
        <taxon>Agaricomycotina</taxon>
        <taxon>Agaricomycetes</taxon>
        <taxon>Agaricomycetidae</taxon>
        <taxon>Boletales</taxon>
        <taxon>Coniophorineae</taxon>
        <taxon>Hygrophoropsidaceae</taxon>
        <taxon>Hygrophoropsis</taxon>
    </lineage>
</organism>
<accession>A0ACB8A3K2</accession>
<protein>
    <submittedName>
        <fullName evidence="1">Uncharacterized protein</fullName>
    </submittedName>
</protein>